<protein>
    <recommendedName>
        <fullName evidence="3">Lipoprotein</fullName>
    </recommendedName>
</protein>
<dbReference type="Proteomes" id="UP001597260">
    <property type="component" value="Unassembled WGS sequence"/>
</dbReference>
<dbReference type="EMBL" id="JBHTMP010000009">
    <property type="protein sequence ID" value="MFD1321088.1"/>
    <property type="molecule type" value="Genomic_DNA"/>
</dbReference>
<name>A0ABW3YBA9_9ACTN</name>
<proteinExistence type="predicted"/>
<organism evidence="1 2">
    <name type="scientific">Micromonospora sonneratiae</name>
    <dbReference type="NCBI Taxonomy" id="1184706"/>
    <lineage>
        <taxon>Bacteria</taxon>
        <taxon>Bacillati</taxon>
        <taxon>Actinomycetota</taxon>
        <taxon>Actinomycetes</taxon>
        <taxon>Micromonosporales</taxon>
        <taxon>Micromonosporaceae</taxon>
        <taxon>Micromonospora</taxon>
    </lineage>
</organism>
<keyword evidence="2" id="KW-1185">Reference proteome</keyword>
<dbReference type="RefSeq" id="WP_377568875.1">
    <property type="nucleotide sequence ID" value="NZ_JBHTMP010000009.1"/>
</dbReference>
<evidence type="ECO:0008006" key="3">
    <source>
        <dbReference type="Google" id="ProtNLM"/>
    </source>
</evidence>
<accession>A0ABW3YBA9</accession>
<sequence>MVMAPVRGRTGRSRFQLLTLALVCAAMSGCVGPTVTEDGYRNKVADTAQQLSSAITSADLAVRLHLDQKTILALTDVTVSQAESDAESATTALFSRQPPTRDAVALYERVRQPFQDAVDALRAVRIAVRRDDREALRAGLAGLALPARDLDAIQQATR</sequence>
<evidence type="ECO:0000313" key="2">
    <source>
        <dbReference type="Proteomes" id="UP001597260"/>
    </source>
</evidence>
<gene>
    <name evidence="1" type="ORF">ACFQ4H_08310</name>
</gene>
<comment type="caution">
    <text evidence="1">The sequence shown here is derived from an EMBL/GenBank/DDBJ whole genome shotgun (WGS) entry which is preliminary data.</text>
</comment>
<evidence type="ECO:0000313" key="1">
    <source>
        <dbReference type="EMBL" id="MFD1321088.1"/>
    </source>
</evidence>
<reference evidence="2" key="1">
    <citation type="journal article" date="2019" name="Int. J. Syst. Evol. Microbiol.">
        <title>The Global Catalogue of Microorganisms (GCM) 10K type strain sequencing project: providing services to taxonomists for standard genome sequencing and annotation.</title>
        <authorList>
            <consortium name="The Broad Institute Genomics Platform"/>
            <consortium name="The Broad Institute Genome Sequencing Center for Infectious Disease"/>
            <person name="Wu L."/>
            <person name="Ma J."/>
        </authorList>
    </citation>
    <scope>NUCLEOTIDE SEQUENCE [LARGE SCALE GENOMIC DNA]</scope>
    <source>
        <strain evidence="2">JCM 31037</strain>
    </source>
</reference>
<dbReference type="PROSITE" id="PS51257">
    <property type="entry name" value="PROKAR_LIPOPROTEIN"/>
    <property type="match status" value="1"/>
</dbReference>